<evidence type="ECO:0000313" key="2">
    <source>
        <dbReference type="Proteomes" id="UP001314635"/>
    </source>
</evidence>
<proteinExistence type="predicted"/>
<keyword evidence="2" id="KW-1185">Reference proteome</keyword>
<dbReference type="Proteomes" id="UP001314635">
    <property type="component" value="Unassembled WGS sequence"/>
</dbReference>
<organism evidence="1 2">
    <name type="scientific">Bradyrhizobium denitrificans</name>
    <dbReference type="NCBI Taxonomy" id="2734912"/>
    <lineage>
        <taxon>Bacteria</taxon>
        <taxon>Pseudomonadati</taxon>
        <taxon>Pseudomonadota</taxon>
        <taxon>Alphaproteobacteria</taxon>
        <taxon>Hyphomicrobiales</taxon>
        <taxon>Nitrobacteraceae</taxon>
        <taxon>Bradyrhizobium</taxon>
    </lineage>
</organism>
<reference evidence="2" key="1">
    <citation type="journal article" date="2021" name="ISME J.">
        <title>Evolutionary origin and ecological implication of a unique nif island in free-living Bradyrhizobium lineages.</title>
        <authorList>
            <person name="Tao J."/>
        </authorList>
    </citation>
    <scope>NUCLEOTIDE SEQUENCE [LARGE SCALE GENOMIC DNA]</scope>
    <source>
        <strain evidence="2">SZCCT0094</strain>
    </source>
</reference>
<gene>
    <name evidence="1" type="ORF">JQ619_28795</name>
</gene>
<comment type="caution">
    <text evidence="1">The sequence shown here is derived from an EMBL/GenBank/DDBJ whole genome shotgun (WGS) entry which is preliminary data.</text>
</comment>
<name>A0ABS5GEK2_9BRAD</name>
<evidence type="ECO:0008006" key="3">
    <source>
        <dbReference type="Google" id="ProtNLM"/>
    </source>
</evidence>
<sequence>MESTMSQADSAYTTSRLFFPAGPAVRRRQFVTGGAAILAGVVAPSRADCVGVSTVPDPVLDAIEGHRRAFEELGRLLAEQDAAERELRRAPCSRRAELEAKLSNLCEAEGALGRAEMKASRQLAGTVPGSLKGAAAALKYVRECYEARQYPLYEEDGYRLLLLSTEHAICAAVGLATPNRGVDPR</sequence>
<protein>
    <recommendedName>
        <fullName evidence="3">Twin-arginine translocation pathway signal</fullName>
    </recommendedName>
</protein>
<accession>A0ABS5GEK2</accession>
<evidence type="ECO:0000313" key="1">
    <source>
        <dbReference type="EMBL" id="MBR1139760.1"/>
    </source>
</evidence>
<dbReference type="EMBL" id="JAFCLK010000033">
    <property type="protein sequence ID" value="MBR1139760.1"/>
    <property type="molecule type" value="Genomic_DNA"/>
</dbReference>